<dbReference type="InterPro" id="IPR001173">
    <property type="entry name" value="Glyco_trans_2-like"/>
</dbReference>
<dbReference type="CDD" id="cd04179">
    <property type="entry name" value="DPM_DPG-synthase_like"/>
    <property type="match status" value="1"/>
</dbReference>
<evidence type="ECO:0000313" key="4">
    <source>
        <dbReference type="EMBL" id="MFC0605978.1"/>
    </source>
</evidence>
<dbReference type="InterPro" id="IPR050256">
    <property type="entry name" value="Glycosyltransferase_2"/>
</dbReference>
<dbReference type="InterPro" id="IPR058718">
    <property type="entry name" value="Agl6_TM_C"/>
</dbReference>
<dbReference type="PANTHER" id="PTHR48090">
    <property type="entry name" value="UNDECAPRENYL-PHOSPHATE 4-DEOXY-4-FORMAMIDO-L-ARABINOSE TRANSFERASE-RELATED"/>
    <property type="match status" value="1"/>
</dbReference>
<feature type="transmembrane region" description="Helical" evidence="1">
    <location>
        <begin position="314"/>
        <end position="333"/>
    </location>
</feature>
<feature type="domain" description="Glycosyltransferase 2-like" evidence="2">
    <location>
        <begin position="8"/>
        <end position="167"/>
    </location>
</feature>
<reference evidence="4 5" key="1">
    <citation type="submission" date="2024-09" db="EMBL/GenBank/DDBJ databases">
        <authorList>
            <person name="Sun Q."/>
            <person name="Mori K."/>
        </authorList>
    </citation>
    <scope>NUCLEOTIDE SEQUENCE [LARGE SCALE GENOMIC DNA]</scope>
    <source>
        <strain evidence="4 5">NCAIM B.02481</strain>
    </source>
</reference>
<evidence type="ECO:0000259" key="3">
    <source>
        <dbReference type="Pfam" id="PF26629"/>
    </source>
</evidence>
<evidence type="ECO:0000256" key="1">
    <source>
        <dbReference type="SAM" id="Phobius"/>
    </source>
</evidence>
<protein>
    <submittedName>
        <fullName evidence="4">Glycosyltransferase family 2 protein</fullName>
    </submittedName>
</protein>
<evidence type="ECO:0000313" key="5">
    <source>
        <dbReference type="Proteomes" id="UP001589832"/>
    </source>
</evidence>
<dbReference type="RefSeq" id="WP_386065469.1">
    <property type="nucleotide sequence ID" value="NZ_JBHLTQ010000019.1"/>
</dbReference>
<dbReference type="Pfam" id="PF00535">
    <property type="entry name" value="Glycos_transf_2"/>
    <property type="match status" value="1"/>
</dbReference>
<comment type="caution">
    <text evidence="4">The sequence shown here is derived from an EMBL/GenBank/DDBJ whole genome shotgun (WGS) entry which is preliminary data.</text>
</comment>
<proteinExistence type="predicted"/>
<feature type="domain" description="Low-salt glycan biosynthesis hexosyltransferase Agl6 C-terminal transmembrane region" evidence="3">
    <location>
        <begin position="288"/>
        <end position="380"/>
    </location>
</feature>
<feature type="transmembrane region" description="Helical" evidence="1">
    <location>
        <begin position="233"/>
        <end position="257"/>
    </location>
</feature>
<gene>
    <name evidence="4" type="ORF">ACFFGA_15580</name>
</gene>
<dbReference type="InterPro" id="IPR029044">
    <property type="entry name" value="Nucleotide-diphossugar_trans"/>
</dbReference>
<evidence type="ECO:0000259" key="2">
    <source>
        <dbReference type="Pfam" id="PF00535"/>
    </source>
</evidence>
<dbReference type="Gene3D" id="3.90.550.10">
    <property type="entry name" value="Spore Coat Polysaccharide Biosynthesis Protein SpsA, Chain A"/>
    <property type="match status" value="1"/>
</dbReference>
<dbReference type="PANTHER" id="PTHR48090:SF7">
    <property type="entry name" value="RFBJ PROTEIN"/>
    <property type="match status" value="1"/>
</dbReference>
<dbReference type="Pfam" id="PF26629">
    <property type="entry name" value="GT2_TM_C"/>
    <property type="match status" value="1"/>
</dbReference>
<dbReference type="Proteomes" id="UP001589832">
    <property type="component" value="Unassembled WGS sequence"/>
</dbReference>
<keyword evidence="5" id="KW-1185">Reference proteome</keyword>
<sequence>MNNNPELSIVMPCLNEAETLAICITKAKSFLDLNQVSGEIIIADNGSTDSSIAISKAHNVTIINVEQKGYGSALKAGIDVANGKYIIMGDADDSYDFSNLMPYLSELRKGNDLVMGNRFKGGIEKDAMPFLHKYLGNPVLSFIGRLFFKIKIGDFHCGLRGFSKNGYNKMNLQTSGMEFASEMVVKSKLNNLSIVEVPTKLHKDGRTRAPHLKTWSDGWRHLRFLMLYAPNWLFLYPGILLGLAGLVLSILLIINPIKIAGLTLDVHTLLYASAFLLVGFQFMIFYGLTKIFAVENELLPKSNRYRKLFKFINLEKGLVIGFVLVCLGLFLSLKSLSIWQTKDFGSLDTSTTLRYVIPATTSLQLGIQTILFSFFFSVLGLKK</sequence>
<accession>A0ABV6QCF4</accession>
<feature type="transmembrane region" description="Helical" evidence="1">
    <location>
        <begin position="353"/>
        <end position="381"/>
    </location>
</feature>
<feature type="transmembrane region" description="Helical" evidence="1">
    <location>
        <begin position="269"/>
        <end position="293"/>
    </location>
</feature>
<name>A0ABV6QCF4_9FLAO</name>
<organism evidence="4 5">
    <name type="scientific">Winogradskyella pulchriflava</name>
    <dbReference type="NCBI Taxonomy" id="1110688"/>
    <lineage>
        <taxon>Bacteria</taxon>
        <taxon>Pseudomonadati</taxon>
        <taxon>Bacteroidota</taxon>
        <taxon>Flavobacteriia</taxon>
        <taxon>Flavobacteriales</taxon>
        <taxon>Flavobacteriaceae</taxon>
        <taxon>Winogradskyella</taxon>
    </lineage>
</organism>
<dbReference type="EMBL" id="JBHLTQ010000019">
    <property type="protein sequence ID" value="MFC0605978.1"/>
    <property type="molecule type" value="Genomic_DNA"/>
</dbReference>
<keyword evidence="1" id="KW-0812">Transmembrane</keyword>
<keyword evidence="1" id="KW-1133">Transmembrane helix</keyword>
<dbReference type="SUPFAM" id="SSF53448">
    <property type="entry name" value="Nucleotide-diphospho-sugar transferases"/>
    <property type="match status" value="1"/>
</dbReference>
<keyword evidence="1" id="KW-0472">Membrane</keyword>